<comment type="similarity">
    <text evidence="1 3">Belongs to the diaminopimelate epimerase family.</text>
</comment>
<dbReference type="Proteomes" id="UP000008841">
    <property type="component" value="Chromosome"/>
</dbReference>
<keyword evidence="3" id="KW-0963">Cytoplasm</keyword>
<name>B3EEP7_CHLL2</name>
<comment type="pathway">
    <text evidence="3">Amino-acid biosynthesis; L-lysine biosynthesis via DAP pathway; DL-2,6-diaminopimelate from LL-2,6-diaminopimelate: step 1/1.</text>
</comment>
<dbReference type="RefSeq" id="WP_012465161.1">
    <property type="nucleotide sequence ID" value="NC_010803.1"/>
</dbReference>
<dbReference type="EMBL" id="CP001097">
    <property type="protein sequence ID" value="ACD89280.1"/>
    <property type="molecule type" value="Genomic_DNA"/>
</dbReference>
<dbReference type="HOGENOM" id="CLU_053306_3_2_10"/>
<keyword evidence="2 3" id="KW-0413">Isomerase</keyword>
<evidence type="ECO:0000256" key="3">
    <source>
        <dbReference type="HAMAP-Rule" id="MF_00197"/>
    </source>
</evidence>
<evidence type="ECO:0000256" key="4">
    <source>
        <dbReference type="NCBIfam" id="TIGR00652"/>
    </source>
</evidence>
<feature type="binding site" evidence="3">
    <location>
        <position position="180"/>
    </location>
    <ligand>
        <name>substrate</name>
    </ligand>
</feature>
<dbReference type="PANTHER" id="PTHR31689:SF0">
    <property type="entry name" value="DIAMINOPIMELATE EPIMERASE"/>
    <property type="match status" value="1"/>
</dbReference>
<dbReference type="AlphaFoldDB" id="B3EEP7"/>
<dbReference type="Pfam" id="PF01678">
    <property type="entry name" value="DAP_epimerase"/>
    <property type="match status" value="2"/>
</dbReference>
<dbReference type="HAMAP" id="MF_00197">
    <property type="entry name" value="DAP_epimerase"/>
    <property type="match status" value="1"/>
</dbReference>
<feature type="binding site" evidence="3">
    <location>
        <begin position="74"/>
        <end position="75"/>
    </location>
    <ligand>
        <name>substrate</name>
    </ligand>
</feature>
<keyword evidence="3" id="KW-0028">Amino-acid biosynthesis</keyword>
<dbReference type="Gene3D" id="3.10.310.10">
    <property type="entry name" value="Diaminopimelate Epimerase, Chain A, domain 1"/>
    <property type="match status" value="2"/>
</dbReference>
<comment type="subcellular location">
    <subcellularLocation>
        <location evidence="3">Cytoplasm</location>
    </subcellularLocation>
</comment>
<reference evidence="5 6" key="1">
    <citation type="submission" date="2008-05" db="EMBL/GenBank/DDBJ databases">
        <title>Complete sequence of Chlorobium limicola DSM 245.</title>
        <authorList>
            <consortium name="US DOE Joint Genome Institute"/>
            <person name="Lucas S."/>
            <person name="Copeland A."/>
            <person name="Lapidus A."/>
            <person name="Glavina del Rio T."/>
            <person name="Dalin E."/>
            <person name="Tice H."/>
            <person name="Bruce D."/>
            <person name="Goodwin L."/>
            <person name="Pitluck S."/>
            <person name="Schmutz J."/>
            <person name="Larimer F."/>
            <person name="Land M."/>
            <person name="Hauser L."/>
            <person name="Kyrpides N."/>
            <person name="Ovchinnikova G."/>
            <person name="Zhao F."/>
            <person name="Li T."/>
            <person name="Liu Z."/>
            <person name="Overmann J."/>
            <person name="Bryant D.A."/>
            <person name="Richardson P."/>
        </authorList>
    </citation>
    <scope>NUCLEOTIDE SEQUENCE [LARGE SCALE GENOMIC DNA]</scope>
    <source>
        <strain evidence="6">DSM 245 / NBRC 103803 / 6330</strain>
    </source>
</reference>
<feature type="binding site" evidence="3">
    <location>
        <begin position="198"/>
        <end position="199"/>
    </location>
    <ligand>
        <name>substrate</name>
    </ligand>
</feature>
<evidence type="ECO:0000256" key="1">
    <source>
        <dbReference type="ARBA" id="ARBA00010219"/>
    </source>
</evidence>
<dbReference type="GO" id="GO:0009089">
    <property type="term" value="P:lysine biosynthetic process via diaminopimelate"/>
    <property type="evidence" value="ECO:0007669"/>
    <property type="project" value="UniProtKB-UniRule"/>
</dbReference>
<dbReference type="KEGG" id="cli:Clim_0181"/>
<keyword evidence="3" id="KW-0457">Lysine biosynthesis</keyword>
<feature type="active site" description="Proton donor" evidence="3">
    <location>
        <position position="73"/>
    </location>
</feature>
<dbReference type="UniPathway" id="UPA00034">
    <property type="reaction ID" value="UER00025"/>
</dbReference>
<dbReference type="OrthoDB" id="9805408at2"/>
<feature type="site" description="Could be important to modulate the pK values of the two catalytic cysteine residues" evidence="3">
    <location>
        <position position="198"/>
    </location>
</feature>
<comment type="function">
    <text evidence="3">Catalyzes the stereoinversion of LL-2,6-diaminopimelate (L,L-DAP) to meso-diaminopimelate (meso-DAP), a precursor of L-lysine and an essential component of the bacterial peptidoglycan.</text>
</comment>
<dbReference type="GO" id="GO:0005829">
    <property type="term" value="C:cytosol"/>
    <property type="evidence" value="ECO:0007669"/>
    <property type="project" value="TreeGrafter"/>
</dbReference>
<dbReference type="InterPro" id="IPR001653">
    <property type="entry name" value="DAP_epimerase_DapF"/>
</dbReference>
<comment type="catalytic activity">
    <reaction evidence="3">
        <text>(2S,6S)-2,6-diaminopimelate = meso-2,6-diaminopimelate</text>
        <dbReference type="Rhea" id="RHEA:15393"/>
        <dbReference type="ChEBI" id="CHEBI:57609"/>
        <dbReference type="ChEBI" id="CHEBI:57791"/>
        <dbReference type="EC" id="5.1.1.7"/>
    </reaction>
</comment>
<feature type="binding site" evidence="3">
    <location>
        <begin position="209"/>
        <end position="210"/>
    </location>
    <ligand>
        <name>substrate</name>
    </ligand>
</feature>
<dbReference type="EC" id="5.1.1.7" evidence="3 4"/>
<feature type="site" description="Could be important to modulate the pK values of the two catalytic cysteine residues" evidence="3">
    <location>
        <position position="146"/>
    </location>
</feature>
<accession>B3EEP7</accession>
<dbReference type="STRING" id="290315.Clim_0181"/>
<dbReference type="NCBIfam" id="TIGR00652">
    <property type="entry name" value="DapF"/>
    <property type="match status" value="1"/>
</dbReference>
<dbReference type="eggNOG" id="COG0253">
    <property type="taxonomic scope" value="Bacteria"/>
</dbReference>
<feature type="binding site" evidence="3">
    <location>
        <position position="13"/>
    </location>
    <ligand>
        <name>substrate</name>
    </ligand>
</feature>
<comment type="caution">
    <text evidence="3">Lacks conserved residue(s) required for the propagation of feature annotation.</text>
</comment>
<sequence>MQIHFTKLSGAGNDFIVIDNRNHPVHLSTARIKAMCTRRTGIGADGLILIEPSRHFDFSMNYYNADGLPGSMCGNGGRCAVYFAHATGVPAADQGRYSFEANGNRYEAAVTGKETVRLHMLDPEDFRNAVAVEGFNCHYVNTGSPHAVIYIESRKLEALDVSGHGKAIRLRSDVFPGGTNVNFLEITAPDSISVRTFERGVEDETLACGTGAVAAALMSFRLGKVSSSTVKVKVRSGDTLEVAFSEDLKSVTLTGPAKIIYRGIAEVQNDGL</sequence>
<evidence type="ECO:0000313" key="6">
    <source>
        <dbReference type="Proteomes" id="UP000008841"/>
    </source>
</evidence>
<comment type="subunit">
    <text evidence="3">Homodimer.</text>
</comment>
<feature type="active site" description="Proton acceptor" evidence="3">
    <location>
        <position position="208"/>
    </location>
</feature>
<proteinExistence type="inferred from homology"/>
<evidence type="ECO:0000256" key="2">
    <source>
        <dbReference type="ARBA" id="ARBA00023235"/>
    </source>
</evidence>
<dbReference type="PANTHER" id="PTHR31689">
    <property type="entry name" value="DIAMINOPIMELATE EPIMERASE, CHLOROPLASTIC"/>
    <property type="match status" value="1"/>
</dbReference>
<feature type="binding site" evidence="3">
    <location>
        <position position="64"/>
    </location>
    <ligand>
        <name>substrate</name>
    </ligand>
</feature>
<evidence type="ECO:0000313" key="5">
    <source>
        <dbReference type="EMBL" id="ACD89280.1"/>
    </source>
</evidence>
<dbReference type="SUPFAM" id="SSF54506">
    <property type="entry name" value="Diaminopimelate epimerase-like"/>
    <property type="match status" value="2"/>
</dbReference>
<protein>
    <recommendedName>
        <fullName evidence="3 4">Diaminopimelate epimerase</fullName>
        <shortName evidence="3">DAP epimerase</shortName>
        <ecNumber evidence="3 4">5.1.1.7</ecNumber>
    </recommendedName>
    <alternativeName>
        <fullName evidence="3">PLP-independent amino acid racemase</fullName>
    </alternativeName>
</protein>
<dbReference type="GO" id="GO:0008837">
    <property type="term" value="F:diaminopimelate epimerase activity"/>
    <property type="evidence" value="ECO:0007669"/>
    <property type="project" value="UniProtKB-UniRule"/>
</dbReference>
<organism evidence="5 6">
    <name type="scientific">Chlorobium limicola (strain DSM 245 / NBRC 103803 / 6330)</name>
    <dbReference type="NCBI Taxonomy" id="290315"/>
    <lineage>
        <taxon>Bacteria</taxon>
        <taxon>Pseudomonadati</taxon>
        <taxon>Chlorobiota</taxon>
        <taxon>Chlorobiia</taxon>
        <taxon>Chlorobiales</taxon>
        <taxon>Chlorobiaceae</taxon>
        <taxon>Chlorobium/Pelodictyon group</taxon>
        <taxon>Chlorobium</taxon>
    </lineage>
</organism>
<gene>
    <name evidence="3" type="primary">dapF</name>
    <name evidence="5" type="ordered locus">Clim_0181</name>
</gene>